<keyword evidence="5" id="KW-0812">Transmembrane</keyword>
<protein>
    <recommendedName>
        <fullName evidence="6">Nematode cuticle collagen N-terminal domain-containing protein</fullName>
    </recommendedName>
</protein>
<evidence type="ECO:0000313" key="8">
    <source>
        <dbReference type="Proteomes" id="UP000218231"/>
    </source>
</evidence>
<evidence type="ECO:0000256" key="2">
    <source>
        <dbReference type="ARBA" id="ARBA00022737"/>
    </source>
</evidence>
<dbReference type="SMART" id="SM01088">
    <property type="entry name" value="Col_cuticle_N"/>
    <property type="match status" value="2"/>
</dbReference>
<keyword evidence="5" id="KW-0472">Membrane</keyword>
<feature type="transmembrane region" description="Helical" evidence="5">
    <location>
        <begin position="31"/>
        <end position="57"/>
    </location>
</feature>
<feature type="region of interest" description="Disordered" evidence="4">
    <location>
        <begin position="414"/>
        <end position="453"/>
    </location>
</feature>
<evidence type="ECO:0000256" key="3">
    <source>
        <dbReference type="ARBA" id="ARBA00023157"/>
    </source>
</evidence>
<evidence type="ECO:0000259" key="6">
    <source>
        <dbReference type="SMART" id="SM01088"/>
    </source>
</evidence>
<dbReference type="AlphaFoldDB" id="A0A2A2JM36"/>
<organism evidence="7 8">
    <name type="scientific">Diploscapter pachys</name>
    <dbReference type="NCBI Taxonomy" id="2018661"/>
    <lineage>
        <taxon>Eukaryota</taxon>
        <taxon>Metazoa</taxon>
        <taxon>Ecdysozoa</taxon>
        <taxon>Nematoda</taxon>
        <taxon>Chromadorea</taxon>
        <taxon>Rhabditida</taxon>
        <taxon>Rhabditina</taxon>
        <taxon>Rhabditomorpha</taxon>
        <taxon>Rhabditoidea</taxon>
        <taxon>Rhabditidae</taxon>
        <taxon>Diploscapter</taxon>
    </lineage>
</organism>
<keyword evidence="8" id="KW-1185">Reference proteome</keyword>
<evidence type="ECO:0000256" key="4">
    <source>
        <dbReference type="SAM" id="MobiDB-lite"/>
    </source>
</evidence>
<feature type="region of interest" description="Disordered" evidence="4">
    <location>
        <begin position="133"/>
        <end position="164"/>
    </location>
</feature>
<dbReference type="OrthoDB" id="8939548at2759"/>
<comment type="subunit">
    <text evidence="1">Collagen polypeptide chains are complexed within the cuticle by disulfide bonds and other types of covalent cross-links.</text>
</comment>
<keyword evidence="2" id="KW-0677">Repeat</keyword>
<dbReference type="GO" id="GO:0060102">
    <property type="term" value="C:cuticular extracellular matrix"/>
    <property type="evidence" value="ECO:0007669"/>
    <property type="project" value="TreeGrafter"/>
</dbReference>
<feature type="domain" description="Nematode cuticle collagen N-terminal" evidence="6">
    <location>
        <begin position="352"/>
        <end position="404"/>
    </location>
</feature>
<evidence type="ECO:0000256" key="1">
    <source>
        <dbReference type="ARBA" id="ARBA00011518"/>
    </source>
</evidence>
<dbReference type="PANTHER" id="PTHR24637">
    <property type="entry name" value="COLLAGEN"/>
    <property type="match status" value="1"/>
</dbReference>
<comment type="caution">
    <text evidence="7">The sequence shown here is derived from an EMBL/GenBank/DDBJ whole genome shotgun (WGS) entry which is preliminary data.</text>
</comment>
<dbReference type="Pfam" id="PF01484">
    <property type="entry name" value="Col_cuticle_N"/>
    <property type="match status" value="2"/>
</dbReference>
<feature type="transmembrane region" description="Helical" evidence="5">
    <location>
        <begin position="357"/>
        <end position="376"/>
    </location>
</feature>
<reference evidence="7 8" key="1">
    <citation type="journal article" date="2017" name="Curr. Biol.">
        <title>Genome architecture and evolution of a unichromosomal asexual nematode.</title>
        <authorList>
            <person name="Fradin H."/>
            <person name="Zegar C."/>
            <person name="Gutwein M."/>
            <person name="Lucas J."/>
            <person name="Kovtun M."/>
            <person name="Corcoran D."/>
            <person name="Baugh L.R."/>
            <person name="Kiontke K."/>
            <person name="Gunsalus K."/>
            <person name="Fitch D.H."/>
            <person name="Piano F."/>
        </authorList>
    </citation>
    <scope>NUCLEOTIDE SEQUENCE [LARGE SCALE GENOMIC DNA]</scope>
    <source>
        <strain evidence="7">PF1309</strain>
    </source>
</reference>
<feature type="compositionally biased region" description="Low complexity" evidence="4">
    <location>
        <begin position="233"/>
        <end position="254"/>
    </location>
</feature>
<dbReference type="PANTHER" id="PTHR24637:SF373">
    <property type="entry name" value="NEMATODE CUTICLE COLLAGEN N-TERMINAL DOMAIN-CONTAINING PROTEIN"/>
    <property type="match status" value="1"/>
</dbReference>
<dbReference type="InterPro" id="IPR008160">
    <property type="entry name" value="Collagen"/>
</dbReference>
<dbReference type="Proteomes" id="UP000218231">
    <property type="component" value="Unassembled WGS sequence"/>
</dbReference>
<evidence type="ECO:0000256" key="5">
    <source>
        <dbReference type="SAM" id="Phobius"/>
    </source>
</evidence>
<accession>A0A2A2JM36</accession>
<dbReference type="Pfam" id="PF01391">
    <property type="entry name" value="Collagen"/>
    <property type="match status" value="1"/>
</dbReference>
<proteinExistence type="predicted"/>
<dbReference type="EMBL" id="LIAE01010349">
    <property type="protein sequence ID" value="PAV62717.1"/>
    <property type="molecule type" value="Genomic_DNA"/>
</dbReference>
<feature type="domain" description="Nematode cuticle collagen N-terminal" evidence="6">
    <location>
        <begin position="33"/>
        <end position="85"/>
    </location>
</feature>
<dbReference type="InterPro" id="IPR002486">
    <property type="entry name" value="Col_cuticle_N"/>
</dbReference>
<keyword evidence="5" id="KW-1133">Transmembrane helix</keyword>
<keyword evidence="3" id="KW-1015">Disulfide bond</keyword>
<evidence type="ECO:0000313" key="7">
    <source>
        <dbReference type="EMBL" id="PAV62717.1"/>
    </source>
</evidence>
<gene>
    <name evidence="7" type="ORF">WR25_25838</name>
</gene>
<dbReference type="GO" id="GO:0042329">
    <property type="term" value="F:structural constituent of collagen and cuticulin-based cuticle"/>
    <property type="evidence" value="ECO:0007669"/>
    <property type="project" value="TreeGrafter"/>
</dbReference>
<feature type="region of interest" description="Disordered" evidence="4">
    <location>
        <begin position="228"/>
        <end position="274"/>
    </location>
</feature>
<sequence>MVCIWVTVAMATSSFPQQDHAICYIMSSKFFHNLALFTFGLSIFSVGVLFTSVALIYNRSNEIESDIAAKSGAFKSQSQAIWVELTELGRSLRMPRGYDDLGSSSNDESIASFGSPGKLHQCSKCQRLNCPMGAPGREGSPGADGEPGNPGKSGMPGLDGDDIEMDAQPELPCVVCPAGPHGPRGAQGERGKDGEIGAIGLAGKMGLQGQSGMRGIKGVPGDNVIAGEGVKGPKGLPGSMGPKGPPGMNGKPSNVRGAPGKNGPMGTKGGPGAVGKVGERGIQGPPGLPGMPSAYCPSDCGVNHIISDMPDFPNAAEQSEGYEASYLQNVQNQAWRLLLIKTLLDHTMSVTSATSGAIIFSGATLLVALFAAASIYSQLTSMWRELDAEIHNFKSLTNDIWVDMVRLGAGTPANRQRRQSYGGYGATGVQEPPKDNYSGSENPPPATNTFPSFIPPPSFNSNDKCQKALIFLFQNIKILCPDGLDGLDGVDGFDGQDANDIENTPPSGCFSCPVGLPGQQGPPAKFLFMIL</sequence>
<name>A0A2A2JM36_9BILA</name>